<protein>
    <submittedName>
        <fullName evidence="3">Uncharacterized protein</fullName>
    </submittedName>
</protein>
<gene>
    <name evidence="3" type="ORF">FSB_LOCUS37032</name>
</gene>
<keyword evidence="1" id="KW-0175">Coiled coil</keyword>
<reference evidence="3" key="1">
    <citation type="submission" date="2018-02" db="EMBL/GenBank/DDBJ databases">
        <authorList>
            <person name="Cohen D.B."/>
            <person name="Kent A.D."/>
        </authorList>
    </citation>
    <scope>NUCLEOTIDE SEQUENCE</scope>
</reference>
<evidence type="ECO:0000256" key="2">
    <source>
        <dbReference type="SAM" id="MobiDB-lite"/>
    </source>
</evidence>
<feature type="coiled-coil region" evidence="1">
    <location>
        <begin position="497"/>
        <end position="566"/>
    </location>
</feature>
<proteinExistence type="predicted"/>
<name>A0A2N9HBU6_FAGSY</name>
<dbReference type="EMBL" id="OIVN01003153">
    <property type="protein sequence ID" value="SPD09150.1"/>
    <property type="molecule type" value="Genomic_DNA"/>
</dbReference>
<evidence type="ECO:0000313" key="3">
    <source>
        <dbReference type="EMBL" id="SPD09150.1"/>
    </source>
</evidence>
<sequence length="608" mass="67901">MGALGALGKIPGNILSCKCAMNSFIEDCPTLDESLGFVRDEMIKILIPINKAQQRLSPCSFNEFGWTITGRASRGLESLLNARRAAYATIPVISALISMDIYMGLNPTKYSLSSAFLMGLYSENNSSHNSPSERITAVQESVILLGFPDADDTFLTRVEVPIHFSEDLFRSLLSLRSLFLFCVLRRMLTFANHHYKTPSDSSLSVFWLPLPSSLLSLLSSEYCPLIRSPALLATTLTCLDLTVHDIIATYSLRTTQHEAYSLRPRDIYNTLVNSLPDTNKDMIDDFFLVRGAWHFPNHQCPTWKKPQKHLTNFAALQIVYDSEVCTDEQVKDLAAALTNIKNQAAPAHDIREINLKKLLPPPNIQAEASESTPPGDLIRKRKRKGSSEGETSRPEPQIVSEVLRAEAPSFEVYGDLVRSDATVLRTGGAGSNTATALSEVARLPVDMAVWKQSTNQEVINNLHRGLMMAVQGSLELGDRFQCQTAKLENSLKVAIRTFNLKDEVEALKREVTAYKDQVRIAVLKKDEADLKTKETEDFLRNALEANTKAEERIKALEANMAAREKAAFDQGQVEAQVTMTNQLLGVYNEAFQQEWKALYSWPEFEDMP</sequence>
<dbReference type="AlphaFoldDB" id="A0A2N9HBU6"/>
<feature type="region of interest" description="Disordered" evidence="2">
    <location>
        <begin position="361"/>
        <end position="398"/>
    </location>
</feature>
<organism evidence="3">
    <name type="scientific">Fagus sylvatica</name>
    <name type="common">Beechnut</name>
    <dbReference type="NCBI Taxonomy" id="28930"/>
    <lineage>
        <taxon>Eukaryota</taxon>
        <taxon>Viridiplantae</taxon>
        <taxon>Streptophyta</taxon>
        <taxon>Embryophyta</taxon>
        <taxon>Tracheophyta</taxon>
        <taxon>Spermatophyta</taxon>
        <taxon>Magnoliopsida</taxon>
        <taxon>eudicotyledons</taxon>
        <taxon>Gunneridae</taxon>
        <taxon>Pentapetalae</taxon>
        <taxon>rosids</taxon>
        <taxon>fabids</taxon>
        <taxon>Fagales</taxon>
        <taxon>Fagaceae</taxon>
        <taxon>Fagus</taxon>
    </lineage>
</organism>
<evidence type="ECO:0000256" key="1">
    <source>
        <dbReference type="SAM" id="Coils"/>
    </source>
</evidence>
<accession>A0A2N9HBU6</accession>